<dbReference type="NCBIfam" id="NF006058">
    <property type="entry name" value="PRK08206.1"/>
    <property type="match status" value="1"/>
</dbReference>
<dbReference type="RefSeq" id="WP_191203499.1">
    <property type="nucleotide sequence ID" value="NZ_JACXZA010000002.1"/>
</dbReference>
<dbReference type="InterPro" id="IPR019871">
    <property type="entry name" value="DiNH2propionate_NH3-lyase_sub"/>
</dbReference>
<dbReference type="NCBIfam" id="TIGR03528">
    <property type="entry name" value="2_3_DAP_am_ly"/>
    <property type="match status" value="1"/>
</dbReference>
<dbReference type="PANTHER" id="PTHR42937:SF1">
    <property type="entry name" value="DIAMINOPROPIONATE AMMONIA-LYASE"/>
    <property type="match status" value="1"/>
</dbReference>
<name>A0ABR8MTE8_9BACL</name>
<comment type="cofactor">
    <cofactor evidence="1">
        <name>pyridoxal 5'-phosphate</name>
        <dbReference type="ChEBI" id="CHEBI:597326"/>
    </cofactor>
</comment>
<evidence type="ECO:0000313" key="5">
    <source>
        <dbReference type="Proteomes" id="UP000609346"/>
    </source>
</evidence>
<dbReference type="GO" id="GO:0008838">
    <property type="term" value="F:diaminopropionate ammonia-lyase activity"/>
    <property type="evidence" value="ECO:0007669"/>
    <property type="project" value="UniProtKB-EC"/>
</dbReference>
<dbReference type="InterPro" id="IPR036052">
    <property type="entry name" value="TrpB-like_PALP_sf"/>
</dbReference>
<dbReference type="EMBL" id="JACXZA010000002">
    <property type="protein sequence ID" value="MBD3919241.1"/>
    <property type="molecule type" value="Genomic_DNA"/>
</dbReference>
<accession>A0ABR8MTE8</accession>
<sequence length="406" mass="44633">MTGPIDWKFNEIVRTTEQLSSLDRFTWEEANRARTFHQTFDCYRETPLASLPRLAEHWGLGGVYVKDESYRFGLNAFKVLGGAYAIGRYLAERLEMDIGDLSFERLRSPEIREQLGEITFVTATDGNHGRGVAWAAAQLGQRSVVYMPHGSSLTRLEAIRAAGAEAEIMQWNYDECVRHAARMADEHGWVVVQDTAWEGYEAIPEWIMQGYSTLAIEAIEQLRALDVPKPTHVLLQAGVGSFAGAVTALFASFYGEERPAIIIVEPNKADCIYRSATAGELQIVTGAMDTIMAGLACGEPNPVAWQLLQDYGDMYISCPDSVAAKGMRMLGNPLGDDPVVISGESGAVTAGLLDHLMTDPQLADAKDRVGLTEASHVLLVSTEGDTDPSRYRDVVWDGMFPSFARS</sequence>
<keyword evidence="4" id="KW-0456">Lyase</keyword>
<comment type="caution">
    <text evidence="4">The sequence shown here is derived from an EMBL/GenBank/DDBJ whole genome shotgun (WGS) entry which is preliminary data.</text>
</comment>
<evidence type="ECO:0000259" key="3">
    <source>
        <dbReference type="Pfam" id="PF00291"/>
    </source>
</evidence>
<evidence type="ECO:0000313" key="4">
    <source>
        <dbReference type="EMBL" id="MBD3919241.1"/>
    </source>
</evidence>
<dbReference type="Pfam" id="PF00291">
    <property type="entry name" value="PALP"/>
    <property type="match status" value="1"/>
</dbReference>
<dbReference type="EC" id="4.3.1.15" evidence="4"/>
<keyword evidence="5" id="KW-1185">Reference proteome</keyword>
<dbReference type="InterPro" id="IPR010081">
    <property type="entry name" value="DiNH2opropionate_NH3_lyase"/>
</dbReference>
<dbReference type="InterPro" id="IPR001926">
    <property type="entry name" value="TrpB-like_PALP"/>
</dbReference>
<reference evidence="4 5" key="1">
    <citation type="submission" date="2020-09" db="EMBL/GenBank/DDBJ databases">
        <title>Paenibacillus sp. strain PR3 16S rRNA gene Genome sequencing and assembly.</title>
        <authorList>
            <person name="Kim J."/>
        </authorList>
    </citation>
    <scope>NUCLEOTIDE SEQUENCE [LARGE SCALE GENOMIC DNA]</scope>
    <source>
        <strain evidence="4 5">PR3</strain>
    </source>
</reference>
<dbReference type="PANTHER" id="PTHR42937">
    <property type="match status" value="1"/>
</dbReference>
<feature type="domain" description="Tryptophan synthase beta chain-like PALP" evidence="3">
    <location>
        <begin position="42"/>
        <end position="356"/>
    </location>
</feature>
<gene>
    <name evidence="4" type="primary">dpaL</name>
    <name evidence="4" type="ORF">H8B09_10795</name>
</gene>
<proteinExistence type="predicted"/>
<dbReference type="NCBIfam" id="TIGR01747">
    <property type="entry name" value="diampropi_NH3ly"/>
    <property type="match status" value="1"/>
</dbReference>
<evidence type="ECO:0000256" key="1">
    <source>
        <dbReference type="ARBA" id="ARBA00001933"/>
    </source>
</evidence>
<organism evidence="4 5">
    <name type="scientific">Paenibacillus terricola</name>
    <dbReference type="NCBI Taxonomy" id="2763503"/>
    <lineage>
        <taxon>Bacteria</taxon>
        <taxon>Bacillati</taxon>
        <taxon>Bacillota</taxon>
        <taxon>Bacilli</taxon>
        <taxon>Bacillales</taxon>
        <taxon>Paenibacillaceae</taxon>
        <taxon>Paenibacillus</taxon>
    </lineage>
</organism>
<dbReference type="Gene3D" id="3.40.50.1100">
    <property type="match status" value="3"/>
</dbReference>
<evidence type="ECO:0000256" key="2">
    <source>
        <dbReference type="ARBA" id="ARBA00022898"/>
    </source>
</evidence>
<protein>
    <submittedName>
        <fullName evidence="4">Diaminopropionate ammonia-lyase</fullName>
        <ecNumber evidence="4">4.3.1.15</ecNumber>
    </submittedName>
</protein>
<dbReference type="Proteomes" id="UP000609346">
    <property type="component" value="Unassembled WGS sequence"/>
</dbReference>
<dbReference type="SUPFAM" id="SSF53686">
    <property type="entry name" value="Tryptophan synthase beta subunit-like PLP-dependent enzymes"/>
    <property type="match status" value="1"/>
</dbReference>
<keyword evidence="2" id="KW-0663">Pyridoxal phosphate</keyword>